<evidence type="ECO:0000313" key="13">
    <source>
        <dbReference type="Proteomes" id="UP000054279"/>
    </source>
</evidence>
<keyword evidence="8 10" id="KW-0503">Monooxygenase</keyword>
<dbReference type="InterPro" id="IPR001128">
    <property type="entry name" value="Cyt_P450"/>
</dbReference>
<keyword evidence="11" id="KW-0472">Membrane</keyword>
<dbReference type="InterPro" id="IPR017972">
    <property type="entry name" value="Cyt_P450_CS"/>
</dbReference>
<feature type="transmembrane region" description="Helical" evidence="11">
    <location>
        <begin position="6"/>
        <end position="24"/>
    </location>
</feature>
<dbReference type="PANTHER" id="PTHR24305:SF166">
    <property type="entry name" value="CYTOCHROME P450 12A4, MITOCHONDRIAL-RELATED"/>
    <property type="match status" value="1"/>
</dbReference>
<dbReference type="InterPro" id="IPR036396">
    <property type="entry name" value="Cyt_P450_sf"/>
</dbReference>
<evidence type="ECO:0000256" key="9">
    <source>
        <dbReference type="PIRSR" id="PIRSR602401-1"/>
    </source>
</evidence>
<evidence type="ECO:0000256" key="3">
    <source>
        <dbReference type="ARBA" id="ARBA00010617"/>
    </source>
</evidence>
<protein>
    <recommendedName>
        <fullName evidence="14">Cytochrome P450</fullName>
    </recommendedName>
</protein>
<keyword evidence="6 10" id="KW-0560">Oxidoreductase</keyword>
<comment type="cofactor">
    <cofactor evidence="1 9">
        <name>heme</name>
        <dbReference type="ChEBI" id="CHEBI:30413"/>
    </cofactor>
</comment>
<dbReference type="SUPFAM" id="SSF48264">
    <property type="entry name" value="Cytochrome P450"/>
    <property type="match status" value="1"/>
</dbReference>
<evidence type="ECO:0000313" key="12">
    <source>
        <dbReference type="EMBL" id="KIJ30165.1"/>
    </source>
</evidence>
<dbReference type="PRINTS" id="PR00385">
    <property type="entry name" value="P450"/>
</dbReference>
<evidence type="ECO:0000256" key="10">
    <source>
        <dbReference type="RuleBase" id="RU000461"/>
    </source>
</evidence>
<feature type="binding site" description="axial binding residue" evidence="9">
    <location>
        <position position="481"/>
    </location>
    <ligand>
        <name>heme</name>
        <dbReference type="ChEBI" id="CHEBI:30413"/>
    </ligand>
    <ligandPart>
        <name>Fe</name>
        <dbReference type="ChEBI" id="CHEBI:18248"/>
    </ligandPart>
</feature>
<dbReference type="PANTHER" id="PTHR24305">
    <property type="entry name" value="CYTOCHROME P450"/>
    <property type="match status" value="1"/>
</dbReference>
<keyword evidence="4 9" id="KW-0349">Heme</keyword>
<dbReference type="GO" id="GO:0005506">
    <property type="term" value="F:iron ion binding"/>
    <property type="evidence" value="ECO:0007669"/>
    <property type="project" value="InterPro"/>
</dbReference>
<evidence type="ECO:0000256" key="1">
    <source>
        <dbReference type="ARBA" id="ARBA00001971"/>
    </source>
</evidence>
<dbReference type="OrthoDB" id="1470350at2759"/>
<evidence type="ECO:0000256" key="6">
    <source>
        <dbReference type="ARBA" id="ARBA00023002"/>
    </source>
</evidence>
<organism evidence="12 13">
    <name type="scientific">Sphaerobolus stellatus (strain SS14)</name>
    <dbReference type="NCBI Taxonomy" id="990650"/>
    <lineage>
        <taxon>Eukaryota</taxon>
        <taxon>Fungi</taxon>
        <taxon>Dikarya</taxon>
        <taxon>Basidiomycota</taxon>
        <taxon>Agaricomycotina</taxon>
        <taxon>Agaricomycetes</taxon>
        <taxon>Phallomycetidae</taxon>
        <taxon>Geastrales</taxon>
        <taxon>Sphaerobolaceae</taxon>
        <taxon>Sphaerobolus</taxon>
    </lineage>
</organism>
<keyword evidence="7 9" id="KW-0408">Iron</keyword>
<accession>A0A0C9UYE8</accession>
<keyword evidence="11" id="KW-0812">Transmembrane</keyword>
<evidence type="ECO:0000256" key="8">
    <source>
        <dbReference type="ARBA" id="ARBA00023033"/>
    </source>
</evidence>
<evidence type="ECO:0000256" key="2">
    <source>
        <dbReference type="ARBA" id="ARBA00005179"/>
    </source>
</evidence>
<comment type="pathway">
    <text evidence="2">Secondary metabolite biosynthesis.</text>
</comment>
<reference evidence="12 13" key="1">
    <citation type="submission" date="2014-06" db="EMBL/GenBank/DDBJ databases">
        <title>Evolutionary Origins and Diversification of the Mycorrhizal Mutualists.</title>
        <authorList>
            <consortium name="DOE Joint Genome Institute"/>
            <consortium name="Mycorrhizal Genomics Consortium"/>
            <person name="Kohler A."/>
            <person name="Kuo A."/>
            <person name="Nagy L.G."/>
            <person name="Floudas D."/>
            <person name="Copeland A."/>
            <person name="Barry K.W."/>
            <person name="Cichocki N."/>
            <person name="Veneault-Fourrey C."/>
            <person name="LaButti K."/>
            <person name="Lindquist E.A."/>
            <person name="Lipzen A."/>
            <person name="Lundell T."/>
            <person name="Morin E."/>
            <person name="Murat C."/>
            <person name="Riley R."/>
            <person name="Ohm R."/>
            <person name="Sun H."/>
            <person name="Tunlid A."/>
            <person name="Henrissat B."/>
            <person name="Grigoriev I.V."/>
            <person name="Hibbett D.S."/>
            <person name="Martin F."/>
        </authorList>
    </citation>
    <scope>NUCLEOTIDE SEQUENCE [LARGE SCALE GENOMIC DNA]</scope>
    <source>
        <strain evidence="12 13">SS14</strain>
    </source>
</reference>
<dbReference type="HOGENOM" id="CLU_001570_5_11_1"/>
<gene>
    <name evidence="12" type="ORF">M422DRAFT_268304</name>
</gene>
<dbReference type="PROSITE" id="PS00086">
    <property type="entry name" value="CYTOCHROME_P450"/>
    <property type="match status" value="1"/>
</dbReference>
<dbReference type="EMBL" id="KN837267">
    <property type="protein sequence ID" value="KIJ30165.1"/>
    <property type="molecule type" value="Genomic_DNA"/>
</dbReference>
<keyword evidence="11" id="KW-1133">Transmembrane helix</keyword>
<evidence type="ECO:0000256" key="5">
    <source>
        <dbReference type="ARBA" id="ARBA00022723"/>
    </source>
</evidence>
<dbReference type="AlphaFoldDB" id="A0A0C9UYE8"/>
<dbReference type="Pfam" id="PF00067">
    <property type="entry name" value="p450"/>
    <property type="match status" value="1"/>
</dbReference>
<dbReference type="InterPro" id="IPR050121">
    <property type="entry name" value="Cytochrome_P450_monoxygenase"/>
</dbReference>
<keyword evidence="13" id="KW-1185">Reference proteome</keyword>
<dbReference type="GO" id="GO:0016705">
    <property type="term" value="F:oxidoreductase activity, acting on paired donors, with incorporation or reduction of molecular oxygen"/>
    <property type="evidence" value="ECO:0007669"/>
    <property type="project" value="InterPro"/>
</dbReference>
<name>A0A0C9UYE8_SPHS4</name>
<sequence>MQNISQTIIGLIITASAIILHRFLRRTNIFHGLRELPGPPASSWLVGHIPQLIRLGQIGDADFAWTKKFGTAIRIKGIFGRDILFLSDPKAIQHILNLPYNYPKSPELQTFAIMVTGRGIFTADGERHALHRKVLDPAFSQTSLRSFVPAFREHSRMAMGKWRDILLQNDGVPVTIDIRSWLARLTLDSIGAAFDYDFEALSSDNENELTNVYRAVYVDTSFKPSDAVLVMQELVVHVPEFWIPALLRLPGKIMKTLKHHETAVDNVARQLITRQMQSIAGGKEGGKDIMSILVDENNALDPATQLSPYELISQMRSIVLAGHETTGATMSWLLYELALHPQIQTELRKEIVAIRRQRAPKELTLTDLESLTLLQAVIKETLRYHPTLALISRVARCDDVLALSFPPSALDNGKPIREIPISKGQRIFISVAAYNRLPSVWGEDAQEWNPYRFLQSKALRETTGIGVLSNLLTFSSGGRNCIGWRFAILEMQVMLCEIIEHFQFAPPPSNLKIKRVSANVMIPMVEEGDKEWSGLPLIVSALT</sequence>
<dbReference type="GO" id="GO:0004497">
    <property type="term" value="F:monooxygenase activity"/>
    <property type="evidence" value="ECO:0007669"/>
    <property type="project" value="UniProtKB-KW"/>
</dbReference>
<comment type="similarity">
    <text evidence="3 10">Belongs to the cytochrome P450 family.</text>
</comment>
<dbReference type="PRINTS" id="PR00463">
    <property type="entry name" value="EP450I"/>
</dbReference>
<evidence type="ECO:0000256" key="11">
    <source>
        <dbReference type="SAM" id="Phobius"/>
    </source>
</evidence>
<evidence type="ECO:0000256" key="7">
    <source>
        <dbReference type="ARBA" id="ARBA00023004"/>
    </source>
</evidence>
<keyword evidence="5 9" id="KW-0479">Metal-binding</keyword>
<dbReference type="GO" id="GO:0020037">
    <property type="term" value="F:heme binding"/>
    <property type="evidence" value="ECO:0007669"/>
    <property type="project" value="InterPro"/>
</dbReference>
<dbReference type="InterPro" id="IPR002401">
    <property type="entry name" value="Cyt_P450_E_grp-I"/>
</dbReference>
<dbReference type="CDD" id="cd11069">
    <property type="entry name" value="CYP_FUM15-like"/>
    <property type="match status" value="1"/>
</dbReference>
<proteinExistence type="inferred from homology"/>
<dbReference type="Proteomes" id="UP000054279">
    <property type="component" value="Unassembled WGS sequence"/>
</dbReference>
<dbReference type="Gene3D" id="1.10.630.10">
    <property type="entry name" value="Cytochrome P450"/>
    <property type="match status" value="1"/>
</dbReference>
<evidence type="ECO:0008006" key="14">
    <source>
        <dbReference type="Google" id="ProtNLM"/>
    </source>
</evidence>
<evidence type="ECO:0000256" key="4">
    <source>
        <dbReference type="ARBA" id="ARBA00022617"/>
    </source>
</evidence>